<evidence type="ECO:0000313" key="1">
    <source>
        <dbReference type="EMBL" id="KKM14657.1"/>
    </source>
</evidence>
<comment type="caution">
    <text evidence="1">The sequence shown here is derived from an EMBL/GenBank/DDBJ whole genome shotgun (WGS) entry which is preliminary data.</text>
</comment>
<proteinExistence type="predicted"/>
<reference evidence="1" key="1">
    <citation type="journal article" date="2015" name="Nature">
        <title>Complex archaea that bridge the gap between prokaryotes and eukaryotes.</title>
        <authorList>
            <person name="Spang A."/>
            <person name="Saw J.H."/>
            <person name="Jorgensen S.L."/>
            <person name="Zaremba-Niedzwiedzka K."/>
            <person name="Martijn J."/>
            <person name="Lind A.E."/>
            <person name="van Eijk R."/>
            <person name="Schleper C."/>
            <person name="Guy L."/>
            <person name="Ettema T.J."/>
        </authorList>
    </citation>
    <scope>NUCLEOTIDE SEQUENCE</scope>
</reference>
<dbReference type="AlphaFoldDB" id="A0A0F9HHP3"/>
<name>A0A0F9HHP3_9ZZZZ</name>
<sequence>MDIQEKMLLTDEEIYQAAKPHTTDKFWVVDFDRAISKAQLDKALNIRQDCEKCGGEGHFYYAEGGHKAECEVCQGTGTGLSLGEVWVLYQQGKLVELDENQKLPVHLRWEGDTPDSAVDRARTVMVWKNWRKVKRVKLVEKENK</sequence>
<gene>
    <name evidence="1" type="ORF">LCGC14_1703980</name>
</gene>
<protein>
    <submittedName>
        <fullName evidence="1">Uncharacterized protein</fullName>
    </submittedName>
</protein>
<accession>A0A0F9HHP3</accession>
<dbReference type="EMBL" id="LAZR01015097">
    <property type="protein sequence ID" value="KKM14657.1"/>
    <property type="molecule type" value="Genomic_DNA"/>
</dbReference>
<organism evidence="1">
    <name type="scientific">marine sediment metagenome</name>
    <dbReference type="NCBI Taxonomy" id="412755"/>
    <lineage>
        <taxon>unclassified sequences</taxon>
        <taxon>metagenomes</taxon>
        <taxon>ecological metagenomes</taxon>
    </lineage>
</organism>